<comment type="caution">
    <text evidence="2">The sequence shown here is derived from an EMBL/GenBank/DDBJ whole genome shotgun (WGS) entry which is preliminary data.</text>
</comment>
<evidence type="ECO:0000313" key="3">
    <source>
        <dbReference type="Proteomes" id="UP000529710"/>
    </source>
</evidence>
<keyword evidence="1" id="KW-1133">Transmembrane helix</keyword>
<keyword evidence="3" id="KW-1185">Reference proteome</keyword>
<dbReference type="Proteomes" id="UP000529710">
    <property type="component" value="Unassembled WGS sequence"/>
</dbReference>
<dbReference type="AlphaFoldDB" id="A0A7Y0HVU8"/>
<evidence type="ECO:0008006" key="4">
    <source>
        <dbReference type="Google" id="ProtNLM"/>
    </source>
</evidence>
<reference evidence="2 3" key="1">
    <citation type="submission" date="2020-02" db="EMBL/GenBank/DDBJ databases">
        <title>Characterization of phylogenetic diversity of novel bifidobacterial species isolated in Czech ZOOs.</title>
        <authorList>
            <person name="Lugli G.A."/>
            <person name="Vera N.B."/>
            <person name="Ventura M."/>
        </authorList>
    </citation>
    <scope>NUCLEOTIDE SEQUENCE [LARGE SCALE GENOMIC DNA]</scope>
    <source>
        <strain evidence="2 3">DSM 109960</strain>
    </source>
</reference>
<proteinExistence type="predicted"/>
<keyword evidence="1" id="KW-0812">Transmembrane</keyword>
<organism evidence="2 3">
    <name type="scientific">Bifidobacterium erythrocebi</name>
    <dbReference type="NCBI Taxonomy" id="2675325"/>
    <lineage>
        <taxon>Bacteria</taxon>
        <taxon>Bacillati</taxon>
        <taxon>Actinomycetota</taxon>
        <taxon>Actinomycetes</taxon>
        <taxon>Bifidobacteriales</taxon>
        <taxon>Bifidobacteriaceae</taxon>
        <taxon>Bifidobacterium</taxon>
    </lineage>
</organism>
<accession>A0A7Y0HVU8</accession>
<dbReference type="RefSeq" id="WP_169080543.1">
    <property type="nucleotide sequence ID" value="NZ_JAAIIF010000010.1"/>
</dbReference>
<gene>
    <name evidence="2" type="ORF">G1C98_1368</name>
</gene>
<keyword evidence="1" id="KW-0472">Membrane</keyword>
<sequence>MAQVRNRKRKVSKQQQAVYRRRRIVVGVALVLIVALVVFCVYSIGRGISEVGQNMDARAASHVDISRQATPQPHRTTGIKNCDSSTVHMQLAAKASEVAAGGSLEWTETITHDGTKSCLIDVSDSSVVLTITSGSDTVWRSDVCPAESDLLLMAKGDRKIRAVTWNTNRTGQECAEDKDLPKVDKGTYVGQLVLKSDPTVASDPVSIEVK</sequence>
<name>A0A7Y0HVU8_9BIFI</name>
<evidence type="ECO:0000313" key="2">
    <source>
        <dbReference type="EMBL" id="NMM96632.1"/>
    </source>
</evidence>
<protein>
    <recommendedName>
        <fullName evidence="4">Peptide ABC transporter permease</fullName>
    </recommendedName>
</protein>
<feature type="transmembrane region" description="Helical" evidence="1">
    <location>
        <begin position="24"/>
        <end position="45"/>
    </location>
</feature>
<evidence type="ECO:0000256" key="1">
    <source>
        <dbReference type="SAM" id="Phobius"/>
    </source>
</evidence>
<dbReference type="EMBL" id="JAAIIF010000010">
    <property type="protein sequence ID" value="NMM96632.1"/>
    <property type="molecule type" value="Genomic_DNA"/>
</dbReference>